<dbReference type="STRING" id="391616.OA238_c18120"/>
<evidence type="ECO:0000313" key="2">
    <source>
        <dbReference type="Proteomes" id="UP000004688"/>
    </source>
</evidence>
<dbReference type="AlphaFoldDB" id="M9RNE0"/>
<accession>M9RNE0</accession>
<dbReference type="eggNOG" id="ENOG5032TMY">
    <property type="taxonomic scope" value="Bacteria"/>
</dbReference>
<dbReference type="EMBL" id="CP003742">
    <property type="protein sequence ID" value="AGI71921.1"/>
    <property type="molecule type" value="Genomic_DNA"/>
</dbReference>
<dbReference type="KEGG" id="oar:OA238_c18120"/>
<reference evidence="1 2" key="1">
    <citation type="journal article" date="2013" name="PLoS ONE">
        <title>Poles Apart: Arctic and Antarctic Octadecabacter strains Share High Genome Plasticity and a New Type of Xanthorhodopsin.</title>
        <authorList>
            <person name="Vollmers J."/>
            <person name="Voget S."/>
            <person name="Dietrich S."/>
            <person name="Gollnow K."/>
            <person name="Smits M."/>
            <person name="Meyer K."/>
            <person name="Brinkhoff T."/>
            <person name="Simon M."/>
            <person name="Daniel R."/>
        </authorList>
    </citation>
    <scope>NUCLEOTIDE SEQUENCE [LARGE SCALE GENOMIC DNA]</scope>
    <source>
        <strain evidence="1 2">238</strain>
    </source>
</reference>
<gene>
    <name evidence="1" type="ORF">OA238_c18120</name>
</gene>
<protein>
    <submittedName>
        <fullName evidence="1">Uncharacterized protein</fullName>
    </submittedName>
</protein>
<proteinExistence type="predicted"/>
<dbReference type="HOGENOM" id="CLU_1784904_0_0_5"/>
<organism evidence="1 2">
    <name type="scientific">Octadecabacter arcticus 238</name>
    <dbReference type="NCBI Taxonomy" id="391616"/>
    <lineage>
        <taxon>Bacteria</taxon>
        <taxon>Pseudomonadati</taxon>
        <taxon>Pseudomonadota</taxon>
        <taxon>Alphaproteobacteria</taxon>
        <taxon>Rhodobacterales</taxon>
        <taxon>Roseobacteraceae</taxon>
        <taxon>Octadecabacter</taxon>
    </lineage>
</organism>
<evidence type="ECO:0000313" key="1">
    <source>
        <dbReference type="EMBL" id="AGI71921.1"/>
    </source>
</evidence>
<sequence>MLKLLRMPPEIWANWRHKTIPMAIRSDEKRTKVLVHLPFGEDNRVWLHGLGKTRPKYVRDHQAWEIPKAWFNKFVEAALLRYRRVYVVQPYREYEVCAPACRNAKGHDCNCSCRGKTTAPVTVADGLTFQIRFLSSGEKRKWLCG</sequence>
<name>M9RNE0_9RHOB</name>
<keyword evidence="2" id="KW-1185">Reference proteome</keyword>
<dbReference type="Proteomes" id="UP000004688">
    <property type="component" value="Chromosome"/>
</dbReference>